<organism evidence="2">
    <name type="scientific">Rhizophora mucronata</name>
    <name type="common">Asiatic mangrove</name>
    <dbReference type="NCBI Taxonomy" id="61149"/>
    <lineage>
        <taxon>Eukaryota</taxon>
        <taxon>Viridiplantae</taxon>
        <taxon>Streptophyta</taxon>
        <taxon>Embryophyta</taxon>
        <taxon>Tracheophyta</taxon>
        <taxon>Spermatophyta</taxon>
        <taxon>Magnoliopsida</taxon>
        <taxon>eudicotyledons</taxon>
        <taxon>Gunneridae</taxon>
        <taxon>Pentapetalae</taxon>
        <taxon>rosids</taxon>
        <taxon>fabids</taxon>
        <taxon>Malpighiales</taxon>
        <taxon>Rhizophoraceae</taxon>
        <taxon>Rhizophora</taxon>
    </lineage>
</organism>
<sequence>MSVILHMCIKHKDPVTTCKWQRGFEIGVFLMVLYAILATLPKCFLTQLISPEKMSISMHLPFRPVSAEMKLES</sequence>
<name>A0A2P2R1Y4_RHIMU</name>
<keyword evidence="1" id="KW-1133">Transmembrane helix</keyword>
<dbReference type="EMBL" id="GGEC01092781">
    <property type="protein sequence ID" value="MBX73265.1"/>
    <property type="molecule type" value="Transcribed_RNA"/>
</dbReference>
<keyword evidence="1" id="KW-0812">Transmembrane</keyword>
<evidence type="ECO:0000313" key="2">
    <source>
        <dbReference type="EMBL" id="MBX73265.1"/>
    </source>
</evidence>
<protein>
    <submittedName>
        <fullName evidence="2">Auxin response factor</fullName>
    </submittedName>
</protein>
<proteinExistence type="predicted"/>
<evidence type="ECO:0000256" key="1">
    <source>
        <dbReference type="SAM" id="Phobius"/>
    </source>
</evidence>
<reference evidence="2" key="1">
    <citation type="submission" date="2018-02" db="EMBL/GenBank/DDBJ databases">
        <title>Rhizophora mucronata_Transcriptome.</title>
        <authorList>
            <person name="Meera S.P."/>
            <person name="Sreeshan A."/>
            <person name="Augustine A."/>
        </authorList>
    </citation>
    <scope>NUCLEOTIDE SEQUENCE</scope>
    <source>
        <tissue evidence="2">Leaf</tissue>
    </source>
</reference>
<keyword evidence="1" id="KW-0472">Membrane</keyword>
<feature type="transmembrane region" description="Helical" evidence="1">
    <location>
        <begin position="26"/>
        <end position="45"/>
    </location>
</feature>
<accession>A0A2P2R1Y4</accession>
<dbReference type="AlphaFoldDB" id="A0A2P2R1Y4"/>